<name>A0A166SPY2_9AGAM</name>
<feature type="region of interest" description="Disordered" evidence="8">
    <location>
        <begin position="518"/>
        <end position="561"/>
    </location>
</feature>
<dbReference type="FunFam" id="1.25.40.180:FF:000020">
    <property type="entry name" value="Eukaryotic translation initiation factor subunit"/>
    <property type="match status" value="1"/>
</dbReference>
<protein>
    <submittedName>
        <fullName evidence="10">ARM repeat-containing protein</fullName>
    </submittedName>
</protein>
<evidence type="ECO:0000256" key="5">
    <source>
        <dbReference type="ARBA" id="ARBA00022553"/>
    </source>
</evidence>
<organism evidence="10 11">
    <name type="scientific">Athelia psychrophila</name>
    <dbReference type="NCBI Taxonomy" id="1759441"/>
    <lineage>
        <taxon>Eukaryota</taxon>
        <taxon>Fungi</taxon>
        <taxon>Dikarya</taxon>
        <taxon>Basidiomycota</taxon>
        <taxon>Agaricomycotina</taxon>
        <taxon>Agaricomycetes</taxon>
        <taxon>Agaricomycetidae</taxon>
        <taxon>Atheliales</taxon>
        <taxon>Atheliaceae</taxon>
        <taxon>Athelia</taxon>
    </lineage>
</organism>
<evidence type="ECO:0000256" key="6">
    <source>
        <dbReference type="ARBA" id="ARBA00022884"/>
    </source>
</evidence>
<evidence type="ECO:0000256" key="8">
    <source>
        <dbReference type="SAM" id="MobiDB-lite"/>
    </source>
</evidence>
<proteinExistence type="inferred from homology"/>
<dbReference type="SUPFAM" id="SSF48371">
    <property type="entry name" value="ARM repeat"/>
    <property type="match status" value="2"/>
</dbReference>
<keyword evidence="5" id="KW-0597">Phosphoprotein</keyword>
<evidence type="ECO:0000256" key="3">
    <source>
        <dbReference type="ARBA" id="ARBA00022490"/>
    </source>
</evidence>
<feature type="region of interest" description="Disordered" evidence="8">
    <location>
        <begin position="448"/>
        <end position="467"/>
    </location>
</feature>
<dbReference type="Proteomes" id="UP000076532">
    <property type="component" value="Unassembled WGS sequence"/>
</dbReference>
<dbReference type="InterPro" id="IPR003890">
    <property type="entry name" value="MIF4G-like_typ-3"/>
</dbReference>
<dbReference type="InterPro" id="IPR003891">
    <property type="entry name" value="Initiation_fac_eIF4g_MI"/>
</dbReference>
<dbReference type="GO" id="GO:0003743">
    <property type="term" value="F:translation initiation factor activity"/>
    <property type="evidence" value="ECO:0007669"/>
    <property type="project" value="UniProtKB-KW"/>
</dbReference>
<keyword evidence="4" id="KW-0396">Initiation factor</keyword>
<feature type="domain" description="MI" evidence="9">
    <location>
        <begin position="557"/>
        <end position="678"/>
    </location>
</feature>
<evidence type="ECO:0000313" key="11">
    <source>
        <dbReference type="Proteomes" id="UP000076532"/>
    </source>
</evidence>
<evidence type="ECO:0000313" key="10">
    <source>
        <dbReference type="EMBL" id="KZP29701.1"/>
    </source>
</evidence>
<dbReference type="EMBL" id="KV417497">
    <property type="protein sequence ID" value="KZP29701.1"/>
    <property type="molecule type" value="Genomic_DNA"/>
</dbReference>
<gene>
    <name evidence="10" type="ORF">FIBSPDRAFT_178118</name>
</gene>
<keyword evidence="7" id="KW-0648">Protein biosynthesis</keyword>
<evidence type="ECO:0000259" key="9">
    <source>
        <dbReference type="PROSITE" id="PS51366"/>
    </source>
</evidence>
<dbReference type="GO" id="GO:0010494">
    <property type="term" value="C:cytoplasmic stress granule"/>
    <property type="evidence" value="ECO:0007669"/>
    <property type="project" value="UniProtKB-ARBA"/>
</dbReference>
<dbReference type="SMART" id="SM00543">
    <property type="entry name" value="MIF4G"/>
    <property type="match status" value="1"/>
</dbReference>
<accession>A0A166SPY2</accession>
<comment type="subcellular location">
    <subcellularLocation>
        <location evidence="1">Cytoplasm</location>
    </subcellularLocation>
</comment>
<dbReference type="GO" id="GO:0016281">
    <property type="term" value="C:eukaryotic translation initiation factor 4F complex"/>
    <property type="evidence" value="ECO:0007669"/>
    <property type="project" value="TreeGrafter"/>
</dbReference>
<evidence type="ECO:0000256" key="4">
    <source>
        <dbReference type="ARBA" id="ARBA00022540"/>
    </source>
</evidence>
<feature type="region of interest" description="Disordered" evidence="8">
    <location>
        <begin position="371"/>
        <end position="422"/>
    </location>
</feature>
<keyword evidence="3" id="KW-0963">Cytoplasm</keyword>
<evidence type="ECO:0000256" key="7">
    <source>
        <dbReference type="ARBA" id="ARBA00022917"/>
    </source>
</evidence>
<dbReference type="GO" id="GO:0003729">
    <property type="term" value="F:mRNA binding"/>
    <property type="evidence" value="ECO:0007669"/>
    <property type="project" value="TreeGrafter"/>
</dbReference>
<dbReference type="STRING" id="436010.A0A166SPY2"/>
<reference evidence="10 11" key="1">
    <citation type="journal article" date="2016" name="Mol. Biol. Evol.">
        <title>Comparative Genomics of Early-Diverging Mushroom-Forming Fungi Provides Insights into the Origins of Lignocellulose Decay Capabilities.</title>
        <authorList>
            <person name="Nagy L.G."/>
            <person name="Riley R."/>
            <person name="Tritt A."/>
            <person name="Adam C."/>
            <person name="Daum C."/>
            <person name="Floudas D."/>
            <person name="Sun H."/>
            <person name="Yadav J.S."/>
            <person name="Pangilinan J."/>
            <person name="Larsson K.H."/>
            <person name="Matsuura K."/>
            <person name="Barry K."/>
            <person name="Labutti K."/>
            <person name="Kuo R."/>
            <person name="Ohm R.A."/>
            <person name="Bhattacharya S.S."/>
            <person name="Shirouzu T."/>
            <person name="Yoshinaga Y."/>
            <person name="Martin F.M."/>
            <person name="Grigoriev I.V."/>
            <person name="Hibbett D.S."/>
        </authorList>
    </citation>
    <scope>NUCLEOTIDE SEQUENCE [LARGE SCALE GENOMIC DNA]</scope>
    <source>
        <strain evidence="10 11">CBS 109695</strain>
    </source>
</reference>
<dbReference type="PANTHER" id="PTHR23253">
    <property type="entry name" value="EUKARYOTIC TRANSLATION INITIATION FACTOR 4 GAMMA"/>
    <property type="match status" value="1"/>
</dbReference>
<evidence type="ECO:0000256" key="2">
    <source>
        <dbReference type="ARBA" id="ARBA00005775"/>
    </source>
</evidence>
<dbReference type="Pfam" id="PF02847">
    <property type="entry name" value="MA3"/>
    <property type="match status" value="1"/>
</dbReference>
<keyword evidence="11" id="KW-1185">Reference proteome</keyword>
<keyword evidence="6" id="KW-0694">RNA-binding</keyword>
<dbReference type="AlphaFoldDB" id="A0A166SPY2"/>
<dbReference type="Gene3D" id="1.25.40.180">
    <property type="match status" value="2"/>
</dbReference>
<sequence length="688" mass="75467">MPVCKEKPDRLPHLDAIGLDPHYPLAIKPGSSSSIGKFPTTGVTGKSSEERFAVANRAASVDRGGKSGTATVLGTKTRSINRESTEWAERKVETFLTMLTWQNFDFISDQIIKWANRSETETDGRTLIQVIRQVFKKAAAEEAWSGIYAHLCRKMMEKTSAFVQDDGIEDNEGKPIVGGQLFLEYLLTICHEEFERGCARNDDAAAVDAAKAGEDEAIKAWDDMIKDGDDEPYSEEYYAASKPKRQGLGLIKFIGELFKMQMLTERIMHECLKKLLANVENPEEEGIESLCMLLQTVGVFLDTPKARARMDVYFSRMKELARSGTVTSRMQIMLQDVIELRDRKWNTPDVVTAPNLAAVHDIAIRVKAAAERESAQRMTSMSHTGSRRGGKRRQYDQQGPDGWTVTDGSGGRGIPRPPPKAGGLSNFGKINMAAPMTFGPTSVFAKGNEGAKGPRTEPISRSSSSSNMFSMLSQNSEIPEIAGLKPIPSRPASQKTSIDLGTVGVPEAPLQRRKLQLLPRSKMTEDGGDGTAASAPVSENGEVEESGTAADSMSEADAKKHLDQDSKEFFAVRNLDEAEEYFQKLTPEHRFRLVDKLVNTAIESKAADAQLVSDFFARAHSKSLCSEASFEEGFLPTAELLDDIAIDAPKAFDLMAVMMKGASLNEDARGRIATKSMDSEKLLALLST</sequence>
<evidence type="ECO:0000256" key="1">
    <source>
        <dbReference type="ARBA" id="ARBA00004496"/>
    </source>
</evidence>
<dbReference type="InterPro" id="IPR016024">
    <property type="entry name" value="ARM-type_fold"/>
</dbReference>
<dbReference type="PROSITE" id="PS51366">
    <property type="entry name" value="MI"/>
    <property type="match status" value="1"/>
</dbReference>
<comment type="similarity">
    <text evidence="2">Belongs to the eukaryotic initiation factor 4G family.</text>
</comment>
<dbReference type="PANTHER" id="PTHR23253:SF9">
    <property type="entry name" value="EUKARYOTIC TRANSLATION INITIATION FACTOR 4 GAMMA 2"/>
    <property type="match status" value="1"/>
</dbReference>
<dbReference type="Pfam" id="PF02854">
    <property type="entry name" value="MIF4G"/>
    <property type="match status" value="1"/>
</dbReference>
<dbReference type="OrthoDB" id="514777at2759"/>